<evidence type="ECO:0000313" key="3">
    <source>
        <dbReference type="Proteomes" id="UP000249799"/>
    </source>
</evidence>
<dbReference type="Proteomes" id="UP000249799">
    <property type="component" value="Chromosome"/>
</dbReference>
<evidence type="ECO:0000313" key="2">
    <source>
        <dbReference type="EMBL" id="AWV89014.1"/>
    </source>
</evidence>
<dbReference type="AlphaFoldDB" id="A0A2Z4FK10"/>
<dbReference type="RefSeq" id="WP_111333166.1">
    <property type="nucleotide sequence ID" value="NZ_CP030032.1"/>
</dbReference>
<dbReference type="EMBL" id="CP030032">
    <property type="protein sequence ID" value="AWV89014.1"/>
    <property type="molecule type" value="Genomic_DNA"/>
</dbReference>
<feature type="region of interest" description="Disordered" evidence="1">
    <location>
        <begin position="426"/>
        <end position="449"/>
    </location>
</feature>
<reference evidence="2 3" key="1">
    <citation type="submission" date="2018-06" db="EMBL/GenBank/DDBJ databases">
        <title>Lujinxingia sediminis gen. nov. sp. nov., a new facultative anaerobic member of the class Deltaproteobacteria, and proposal of Lujinxingaceae fam. nov.</title>
        <authorList>
            <person name="Guo L.-Y."/>
            <person name="Li C.-M."/>
            <person name="Wang S."/>
            <person name="Du Z.-J."/>
        </authorList>
    </citation>
    <scope>NUCLEOTIDE SEQUENCE [LARGE SCALE GENOMIC DNA]</scope>
    <source>
        <strain evidence="2 3">FA350</strain>
    </source>
</reference>
<dbReference type="KEGG" id="bsed:DN745_06545"/>
<protein>
    <submittedName>
        <fullName evidence="2">Uncharacterized protein</fullName>
    </submittedName>
</protein>
<sequence length="498" mass="54464">MSIFVGIGVFLGAPAGVSSQERLAESATNKAIAFEFGDPNPWVKNSVYSVYVDPSNTVVWRSAPAAPTKIDPLNPAISDLGPSNFWYAGGQTNGCVGRAFLAQRPLLVCPDTETYQPGERERRDGPNGAVFLVYDDLEVDLKRTNSEREIAGRTTRAYALTLSYSARRLDREGNEVGREELAYAHRLWVAEDLPYSPAFTVPFRAMGRLFVEDQRTGLGEYIVATLHQALHQKGLVLGVEMRRKGVEKPLYSMEAKRLVRGSRRLEQPVDYPVMEQSDFHRLLSMLALDDVVKSVDEDAPSRSDFSATIGAQTSAPMPGSAVYGSNSSGDFALILRVPSTKWGDKGASERELFLLIMRPTHGLPQPGDYQAANLPKDLELLPVAEIEEVSEVFTVLAMVREKHADRPHPTIHALWRVKSGELAFAGPDEAPRPKKHAGKRMPPEPRPGTLAGRVALTLTGITLGDDARPVELKIAGAFLAAEGLENVGTSKISQLLQP</sequence>
<organism evidence="2 3">
    <name type="scientific">Bradymonas sediminis</name>
    <dbReference type="NCBI Taxonomy" id="1548548"/>
    <lineage>
        <taxon>Bacteria</taxon>
        <taxon>Deltaproteobacteria</taxon>
        <taxon>Bradymonadales</taxon>
        <taxon>Bradymonadaceae</taxon>
        <taxon>Bradymonas</taxon>
    </lineage>
</organism>
<name>A0A2Z4FK10_9DELT</name>
<evidence type="ECO:0000256" key="1">
    <source>
        <dbReference type="SAM" id="MobiDB-lite"/>
    </source>
</evidence>
<proteinExistence type="predicted"/>
<dbReference type="OrthoDB" id="5779035at2"/>
<keyword evidence="3" id="KW-1185">Reference proteome</keyword>
<gene>
    <name evidence="2" type="ORF">DN745_06545</name>
</gene>
<accession>A0A2Z4FK10</accession>